<gene>
    <name evidence="8" type="ORF">yc1106_01564</name>
</gene>
<dbReference type="GO" id="GO:0006351">
    <property type="term" value="P:DNA-templated transcription"/>
    <property type="evidence" value="ECO:0007669"/>
    <property type="project" value="InterPro"/>
</dbReference>
<feature type="compositionally biased region" description="Low complexity" evidence="6">
    <location>
        <begin position="712"/>
        <end position="728"/>
    </location>
</feature>
<evidence type="ECO:0000256" key="4">
    <source>
        <dbReference type="ARBA" id="ARBA00023163"/>
    </source>
</evidence>
<dbReference type="GO" id="GO:0005634">
    <property type="term" value="C:nucleus"/>
    <property type="evidence" value="ECO:0007669"/>
    <property type="project" value="UniProtKB-SubCell"/>
</dbReference>
<evidence type="ECO:0000256" key="3">
    <source>
        <dbReference type="ARBA" id="ARBA00023015"/>
    </source>
</evidence>
<organism evidence="8 9">
    <name type="scientific">Curvularia clavata</name>
    <dbReference type="NCBI Taxonomy" id="95742"/>
    <lineage>
        <taxon>Eukaryota</taxon>
        <taxon>Fungi</taxon>
        <taxon>Dikarya</taxon>
        <taxon>Ascomycota</taxon>
        <taxon>Pezizomycotina</taxon>
        <taxon>Dothideomycetes</taxon>
        <taxon>Pleosporomycetidae</taxon>
        <taxon>Pleosporales</taxon>
        <taxon>Pleosporineae</taxon>
        <taxon>Pleosporaceae</taxon>
        <taxon>Curvularia</taxon>
    </lineage>
</organism>
<evidence type="ECO:0000313" key="8">
    <source>
        <dbReference type="EMBL" id="USP74290.1"/>
    </source>
</evidence>
<protein>
    <recommendedName>
        <fullName evidence="7">Zn(2)-C6 fungal-type domain-containing protein</fullName>
    </recommendedName>
</protein>
<dbReference type="Pfam" id="PF04082">
    <property type="entry name" value="Fungal_trans"/>
    <property type="match status" value="1"/>
</dbReference>
<evidence type="ECO:0000256" key="2">
    <source>
        <dbReference type="ARBA" id="ARBA00022723"/>
    </source>
</evidence>
<dbReference type="SUPFAM" id="SSF57701">
    <property type="entry name" value="Zn2/Cys6 DNA-binding domain"/>
    <property type="match status" value="1"/>
</dbReference>
<comment type="subcellular location">
    <subcellularLocation>
        <location evidence="1">Nucleus</location>
    </subcellularLocation>
</comment>
<dbReference type="GO" id="GO:0000981">
    <property type="term" value="F:DNA-binding transcription factor activity, RNA polymerase II-specific"/>
    <property type="evidence" value="ECO:0007669"/>
    <property type="project" value="InterPro"/>
</dbReference>
<dbReference type="Proteomes" id="UP001056012">
    <property type="component" value="Chromosome 1"/>
</dbReference>
<dbReference type="SMART" id="SM00906">
    <property type="entry name" value="Fungal_trans"/>
    <property type="match status" value="1"/>
</dbReference>
<keyword evidence="5" id="KW-0539">Nucleus</keyword>
<dbReference type="InterPro" id="IPR050815">
    <property type="entry name" value="TF_fung"/>
</dbReference>
<feature type="domain" description="Zn(2)-C6 fungal-type" evidence="7">
    <location>
        <begin position="44"/>
        <end position="74"/>
    </location>
</feature>
<dbReference type="AlphaFoldDB" id="A0A9Q9DPN1"/>
<dbReference type="GO" id="GO:0008270">
    <property type="term" value="F:zinc ion binding"/>
    <property type="evidence" value="ECO:0007669"/>
    <property type="project" value="InterPro"/>
</dbReference>
<dbReference type="SMART" id="SM00066">
    <property type="entry name" value="GAL4"/>
    <property type="match status" value="1"/>
</dbReference>
<dbReference type="Pfam" id="PF00172">
    <property type="entry name" value="Zn_clus"/>
    <property type="match status" value="1"/>
</dbReference>
<name>A0A9Q9DPN1_CURCL</name>
<proteinExistence type="predicted"/>
<dbReference type="VEuPathDB" id="FungiDB:yc1106_01564"/>
<dbReference type="PROSITE" id="PS50048">
    <property type="entry name" value="ZN2_CY6_FUNGAL_2"/>
    <property type="match status" value="1"/>
</dbReference>
<dbReference type="InterPro" id="IPR007219">
    <property type="entry name" value="XnlR_reg_dom"/>
</dbReference>
<dbReference type="GO" id="GO:0003677">
    <property type="term" value="F:DNA binding"/>
    <property type="evidence" value="ECO:0007669"/>
    <property type="project" value="InterPro"/>
</dbReference>
<dbReference type="InterPro" id="IPR036864">
    <property type="entry name" value="Zn2-C6_fun-type_DNA-bd_sf"/>
</dbReference>
<evidence type="ECO:0000256" key="5">
    <source>
        <dbReference type="ARBA" id="ARBA00023242"/>
    </source>
</evidence>
<evidence type="ECO:0000313" key="9">
    <source>
        <dbReference type="Proteomes" id="UP001056012"/>
    </source>
</evidence>
<reference evidence="8" key="1">
    <citation type="submission" date="2021-12" db="EMBL/GenBank/DDBJ databases">
        <title>Curvularia clavata genome.</title>
        <authorList>
            <person name="Cao Y."/>
        </authorList>
    </citation>
    <scope>NUCLEOTIDE SEQUENCE</scope>
    <source>
        <strain evidence="8">Yc1106</strain>
    </source>
</reference>
<keyword evidence="3" id="KW-0805">Transcription regulation</keyword>
<sequence length="835" mass="92748">MPSNESESPDESFFNDLSQQPQEPNTTNDQEQTQASASKAKRIACVLCRKRKLRCDGARPACSTCERLSHDCTYDQARKKSGPKRGYVKLLEQRLQQVETLLKTQDTTDTSEDATRRDSTSEYIAQTSNISLPNTNNAPFVGVGAEQRVSQEMIGLGLEEPLPPQEVMDDLYQIYFSKIHLSIPIIHRPRFLAALNLAPNMRPPVSLRYIMWTMAASVSDKYESLQDHLYQRARKYAQTDEMKGHGESTITLAHCQAWILICTYEFKSMYFPRAWMSAGRAVRLAQMMQLHRMDGLGLDVKQCLSPPKDWTEREERRRTFWLAFCVDRYASIGTGWPMTIDERDIMTNLPSSEEAFEKSKSMTTGSLEQALQPNGAVNLQPLGGIVLTAAMFGRNLLHLHRPGPDDRDDDINGGYWSRHREIEKVLLQTSLGLPDHMRLPAGVADPNVVFTNMCIHTSSICLHQAAIFKVDKHRLPAYISNESKIRCVTAAAEIASLMRMISHMDLSAMNPFISFCVYVAARVFVQYLKTRPTDQQMTASLEFLLQAMQAIRRKNRLTESFLVQIDLDLQGAGLEGIQQRAYARYTSKPTDTPETPDSWRCAPIVNISEQQNQAEPSDAIRNGNQMAESSTHNTQYAIKGPGPPFHMSDINSLDLHIQATSYMASQVPPQGSQPTIGPRDLMPGGVSVQDGNEMDLSGGERSVDYGSPATISSQSRGGSTSQSSYSPGRRNEIHIPYRASPKTPFATLSSGGATVLPKSVSFDAINFDSTSSMGNAGFNENLVMSNEWDYAALNTETGLPAMTDASWDAMLESVTMGWDSGNQMQGGQADMFGAG</sequence>
<dbReference type="CDD" id="cd00067">
    <property type="entry name" value="GAL4"/>
    <property type="match status" value="1"/>
</dbReference>
<keyword evidence="4" id="KW-0804">Transcription</keyword>
<feature type="region of interest" description="Disordered" evidence="6">
    <location>
        <begin position="1"/>
        <end position="36"/>
    </location>
</feature>
<feature type="region of interest" description="Disordered" evidence="6">
    <location>
        <begin position="665"/>
        <end position="731"/>
    </location>
</feature>
<dbReference type="PROSITE" id="PS00463">
    <property type="entry name" value="ZN2_CY6_FUNGAL_1"/>
    <property type="match status" value="1"/>
</dbReference>
<dbReference type="EMBL" id="CP089274">
    <property type="protein sequence ID" value="USP74290.1"/>
    <property type="molecule type" value="Genomic_DNA"/>
</dbReference>
<keyword evidence="9" id="KW-1185">Reference proteome</keyword>
<dbReference type="Gene3D" id="4.10.240.10">
    <property type="entry name" value="Zn(2)-C6 fungal-type DNA-binding domain"/>
    <property type="match status" value="1"/>
</dbReference>
<keyword evidence="2" id="KW-0479">Metal-binding</keyword>
<dbReference type="PANTHER" id="PTHR47338:SF10">
    <property type="entry name" value="TRANSCRIPTION FACTOR DOMAIN-CONTAINING PROTEIN-RELATED"/>
    <property type="match status" value="1"/>
</dbReference>
<feature type="compositionally biased region" description="Polar residues" evidence="6">
    <location>
        <begin position="15"/>
        <end position="36"/>
    </location>
</feature>
<feature type="compositionally biased region" description="Polar residues" evidence="6">
    <location>
        <begin position="665"/>
        <end position="675"/>
    </location>
</feature>
<dbReference type="PANTHER" id="PTHR47338">
    <property type="entry name" value="ZN(II)2CYS6 TRANSCRIPTION FACTOR (EUROFUNG)-RELATED"/>
    <property type="match status" value="1"/>
</dbReference>
<evidence type="ECO:0000259" key="7">
    <source>
        <dbReference type="PROSITE" id="PS50048"/>
    </source>
</evidence>
<dbReference type="OrthoDB" id="5600212at2759"/>
<dbReference type="CDD" id="cd12148">
    <property type="entry name" value="fungal_TF_MHR"/>
    <property type="match status" value="1"/>
</dbReference>
<evidence type="ECO:0000256" key="1">
    <source>
        <dbReference type="ARBA" id="ARBA00004123"/>
    </source>
</evidence>
<evidence type="ECO:0000256" key="6">
    <source>
        <dbReference type="SAM" id="MobiDB-lite"/>
    </source>
</evidence>
<accession>A0A9Q9DPN1</accession>
<dbReference type="InterPro" id="IPR001138">
    <property type="entry name" value="Zn2Cys6_DnaBD"/>
</dbReference>